<accession>A0AB73LLL6</accession>
<sequence>MSQNLILLGQKDQLRELSETLPKGRVWKLSETLPKGRVSGSYISRSCFFVSKLNDEVYK</sequence>
<protein>
    <submittedName>
        <fullName evidence="1">Uncharacterized protein</fullName>
    </submittedName>
</protein>
<evidence type="ECO:0000313" key="1">
    <source>
        <dbReference type="EMBL" id="ONF92130.1"/>
    </source>
</evidence>
<gene>
    <name evidence="1" type="ORF">BWD14_14380</name>
</gene>
<organism evidence="1 2">
    <name type="scientific">Leptospira santarosai</name>
    <dbReference type="NCBI Taxonomy" id="28183"/>
    <lineage>
        <taxon>Bacteria</taxon>
        <taxon>Pseudomonadati</taxon>
        <taxon>Spirochaetota</taxon>
        <taxon>Spirochaetia</taxon>
        <taxon>Leptospirales</taxon>
        <taxon>Leptospiraceae</taxon>
        <taxon>Leptospira</taxon>
    </lineage>
</organism>
<dbReference type="Proteomes" id="UP000189337">
    <property type="component" value="Unassembled WGS sequence"/>
</dbReference>
<comment type="caution">
    <text evidence="1">The sequence shown here is derived from an EMBL/GenBank/DDBJ whole genome shotgun (WGS) entry which is preliminary data.</text>
</comment>
<dbReference type="AlphaFoldDB" id="A0AB73LLL6"/>
<dbReference type="EMBL" id="MTSU01000014">
    <property type="protein sequence ID" value="ONF92130.1"/>
    <property type="molecule type" value="Genomic_DNA"/>
</dbReference>
<evidence type="ECO:0000313" key="2">
    <source>
        <dbReference type="Proteomes" id="UP000189337"/>
    </source>
</evidence>
<proteinExistence type="predicted"/>
<reference evidence="1 2" key="1">
    <citation type="submission" date="2017-01" db="EMBL/GenBank/DDBJ databases">
        <title>Comparative genomic analysis of Brazilian Leptospira santarosai.</title>
        <authorList>
            <person name="Moreno L.Z."/>
            <person name="Miraglia F."/>
            <person name="Kremer F.S."/>
            <person name="Eslabao M.R."/>
            <person name="Lilenbaum W."/>
            <person name="Dellagostin O.A."/>
            <person name="Moreno A.M."/>
        </authorList>
    </citation>
    <scope>NUCLEOTIDE SEQUENCE [LARGE SCALE GENOMIC DNA]</scope>
    <source>
        <strain evidence="1 2">M52/8-19</strain>
    </source>
</reference>
<name>A0AB73LLL6_9LEPT</name>